<sequence>MAAVATTFSDALRTPLADQDADGRHGRRVPVRGLRRTVHVRRRDSRGPAAMWMGRRWRREEADYQRACLLA</sequence>
<evidence type="ECO:0000313" key="2">
    <source>
        <dbReference type="EMBL" id="CAD6271212.1"/>
    </source>
</evidence>
<protein>
    <submittedName>
        <fullName evidence="2">Uncharacterized protein</fullName>
    </submittedName>
</protein>
<gene>
    <name evidence="2" type="ORF">NCGR_LOCUS54499</name>
</gene>
<accession>A0A811RL72</accession>
<organism evidence="2 3">
    <name type="scientific">Miscanthus lutarioriparius</name>
    <dbReference type="NCBI Taxonomy" id="422564"/>
    <lineage>
        <taxon>Eukaryota</taxon>
        <taxon>Viridiplantae</taxon>
        <taxon>Streptophyta</taxon>
        <taxon>Embryophyta</taxon>
        <taxon>Tracheophyta</taxon>
        <taxon>Spermatophyta</taxon>
        <taxon>Magnoliopsida</taxon>
        <taxon>Liliopsida</taxon>
        <taxon>Poales</taxon>
        <taxon>Poaceae</taxon>
        <taxon>PACMAD clade</taxon>
        <taxon>Panicoideae</taxon>
        <taxon>Andropogonodae</taxon>
        <taxon>Andropogoneae</taxon>
        <taxon>Saccharinae</taxon>
        <taxon>Miscanthus</taxon>
    </lineage>
</organism>
<feature type="region of interest" description="Disordered" evidence="1">
    <location>
        <begin position="1"/>
        <end position="32"/>
    </location>
</feature>
<reference evidence="2" key="1">
    <citation type="submission" date="2020-10" db="EMBL/GenBank/DDBJ databases">
        <authorList>
            <person name="Han B."/>
            <person name="Lu T."/>
            <person name="Zhao Q."/>
            <person name="Huang X."/>
            <person name="Zhao Y."/>
        </authorList>
    </citation>
    <scope>NUCLEOTIDE SEQUENCE</scope>
</reference>
<evidence type="ECO:0000256" key="1">
    <source>
        <dbReference type="SAM" id="MobiDB-lite"/>
    </source>
</evidence>
<dbReference type="Proteomes" id="UP000604825">
    <property type="component" value="Unassembled WGS sequence"/>
</dbReference>
<proteinExistence type="predicted"/>
<comment type="caution">
    <text evidence="2">The sequence shown here is derived from an EMBL/GenBank/DDBJ whole genome shotgun (WGS) entry which is preliminary data.</text>
</comment>
<name>A0A811RL72_9POAL</name>
<dbReference type="EMBL" id="CAJGYO010000016">
    <property type="protein sequence ID" value="CAD6271212.1"/>
    <property type="molecule type" value="Genomic_DNA"/>
</dbReference>
<dbReference type="AlphaFoldDB" id="A0A811RL72"/>
<keyword evidence="3" id="KW-1185">Reference proteome</keyword>
<evidence type="ECO:0000313" key="3">
    <source>
        <dbReference type="Proteomes" id="UP000604825"/>
    </source>
</evidence>